<evidence type="ECO:0000313" key="11">
    <source>
        <dbReference type="Proteomes" id="UP000728185"/>
    </source>
</evidence>
<dbReference type="PANTHER" id="PTHR18884">
    <property type="entry name" value="SEPTIN"/>
    <property type="match status" value="1"/>
</dbReference>
<dbReference type="GO" id="GO:0005856">
    <property type="term" value="C:cytoskeleton"/>
    <property type="evidence" value="ECO:0007669"/>
    <property type="project" value="UniProtKB-ARBA"/>
</dbReference>
<dbReference type="SUPFAM" id="SSF52540">
    <property type="entry name" value="P-loop containing nucleoside triphosphate hydrolases"/>
    <property type="match status" value="1"/>
</dbReference>
<evidence type="ECO:0000256" key="4">
    <source>
        <dbReference type="ARBA" id="ARBA00023054"/>
    </source>
</evidence>
<dbReference type="AlphaFoldDB" id="A0A8E0RUZ5"/>
<dbReference type="InterPro" id="IPR016491">
    <property type="entry name" value="Septin"/>
</dbReference>
<evidence type="ECO:0000256" key="6">
    <source>
        <dbReference type="ARBA" id="ARBA00023306"/>
    </source>
</evidence>
<keyword evidence="5 8" id="KW-0342">GTP-binding</keyword>
<dbReference type="GO" id="GO:0005525">
    <property type="term" value="F:GTP binding"/>
    <property type="evidence" value="ECO:0007669"/>
    <property type="project" value="UniProtKB-UniRule"/>
</dbReference>
<gene>
    <name evidence="10" type="ORF">FBUS_09344</name>
</gene>
<dbReference type="PIRSF" id="PIRSF006698">
    <property type="entry name" value="Septin"/>
    <property type="match status" value="1"/>
</dbReference>
<name>A0A8E0RUZ5_9TREM</name>
<dbReference type="GO" id="GO:0032154">
    <property type="term" value="C:cleavage furrow"/>
    <property type="evidence" value="ECO:0007669"/>
    <property type="project" value="UniProtKB-SubCell"/>
</dbReference>
<keyword evidence="11" id="KW-1185">Reference proteome</keyword>
<evidence type="ECO:0000256" key="7">
    <source>
        <dbReference type="PIRNR" id="PIRNR006698"/>
    </source>
</evidence>
<evidence type="ECO:0000256" key="5">
    <source>
        <dbReference type="ARBA" id="ARBA00023134"/>
    </source>
</evidence>
<keyword evidence="2" id="KW-0132">Cell division</keyword>
<evidence type="ECO:0000256" key="3">
    <source>
        <dbReference type="ARBA" id="ARBA00022741"/>
    </source>
</evidence>
<dbReference type="InterPro" id="IPR030379">
    <property type="entry name" value="G_SEPTIN_dom"/>
</dbReference>
<evidence type="ECO:0000256" key="2">
    <source>
        <dbReference type="ARBA" id="ARBA00022618"/>
    </source>
</evidence>
<dbReference type="Gene3D" id="3.40.50.300">
    <property type="entry name" value="P-loop containing nucleotide triphosphate hydrolases"/>
    <property type="match status" value="1"/>
</dbReference>
<dbReference type="OrthoDB" id="416553at2759"/>
<dbReference type="FunFam" id="3.40.50.300:FF:000162">
    <property type="entry name" value="septin-7 isoform X1"/>
    <property type="match status" value="1"/>
</dbReference>
<evidence type="ECO:0000313" key="10">
    <source>
        <dbReference type="EMBL" id="KAA0194559.1"/>
    </source>
</evidence>
<evidence type="ECO:0000259" key="9">
    <source>
        <dbReference type="PROSITE" id="PS51719"/>
    </source>
</evidence>
<evidence type="ECO:0000256" key="1">
    <source>
        <dbReference type="ARBA" id="ARBA00004626"/>
    </source>
</evidence>
<proteinExistence type="inferred from homology"/>
<protein>
    <recommendedName>
        <fullName evidence="7">Septin</fullName>
    </recommendedName>
</protein>
<dbReference type="PROSITE" id="PS51719">
    <property type="entry name" value="G_SEPTIN"/>
    <property type="match status" value="1"/>
</dbReference>
<organism evidence="10 11">
    <name type="scientific">Fasciolopsis buskii</name>
    <dbReference type="NCBI Taxonomy" id="27845"/>
    <lineage>
        <taxon>Eukaryota</taxon>
        <taxon>Metazoa</taxon>
        <taxon>Spiralia</taxon>
        <taxon>Lophotrochozoa</taxon>
        <taxon>Platyhelminthes</taxon>
        <taxon>Trematoda</taxon>
        <taxon>Digenea</taxon>
        <taxon>Plagiorchiida</taxon>
        <taxon>Echinostomata</taxon>
        <taxon>Echinostomatoidea</taxon>
        <taxon>Fasciolidae</taxon>
        <taxon>Fasciolopsis</taxon>
    </lineage>
</organism>
<dbReference type="InterPro" id="IPR027417">
    <property type="entry name" value="P-loop_NTPase"/>
</dbReference>
<comment type="caution">
    <text evidence="10">The sequence shown here is derived from an EMBL/GenBank/DDBJ whole genome shotgun (WGS) entry which is preliminary data.</text>
</comment>
<sequence length="428" mass="47924">MGKDNPVVPVTPSKEPERISAVKANQVPKEPFGDAPKIAKRPLIITSQVGFVNLPNQLHRKAVRRGFDFNLLITGCAGLGKSSFTNALFCSDVYNAENPGPSKRNPPTSGTRIDTRSFELCEDAVKLRLCISDTPGFGQGVNNSTCWQPVVDYLDQQFEAYLKSELSVNRTTVGSGDPYVSSLVKDTRVHACLYFVAPTGHGLHPLDVETLKHLHSKVNLVVIIAKADSMTPDECALMKQTVNAELKQHQIKVYEFPEAIASLGGSVDEKSLNEVKSWCKRQPFAVVSSDRWIEHADGKKVRGRAYPWGVVETENLAHNDFLALKNLLLNVHLQDLLDVTHTVHYANYFSQRLSSIAEASRFPVSADSREPLSQLEAERVERQKKLSQLEADMEAVFEQKVSIYYFLPRSPRWFLFCIFTVLSSFSRW</sequence>
<dbReference type="Proteomes" id="UP000728185">
    <property type="component" value="Unassembled WGS sequence"/>
</dbReference>
<keyword evidence="3 8" id="KW-0547">Nucleotide-binding</keyword>
<feature type="domain" description="Septin-type G" evidence="9">
    <location>
        <begin position="65"/>
        <end position="355"/>
    </location>
</feature>
<dbReference type="EMBL" id="LUCM01004293">
    <property type="protein sequence ID" value="KAA0194559.1"/>
    <property type="molecule type" value="Genomic_DNA"/>
</dbReference>
<dbReference type="CDD" id="cd01850">
    <property type="entry name" value="CDC_Septin"/>
    <property type="match status" value="1"/>
</dbReference>
<comment type="similarity">
    <text evidence="7 8">Belongs to the TRAFAC class TrmE-Era-EngA-EngB-Septin-like GTPase superfamily. Septin GTPase family.</text>
</comment>
<keyword evidence="6" id="KW-0131">Cell cycle</keyword>
<keyword evidence="4" id="KW-0175">Coiled coil</keyword>
<comment type="subcellular location">
    <subcellularLocation>
        <location evidence="1">Cleavage furrow</location>
    </subcellularLocation>
</comment>
<dbReference type="GO" id="GO:0051301">
    <property type="term" value="P:cell division"/>
    <property type="evidence" value="ECO:0007669"/>
    <property type="project" value="UniProtKB-KW"/>
</dbReference>
<evidence type="ECO:0000256" key="8">
    <source>
        <dbReference type="RuleBase" id="RU004560"/>
    </source>
</evidence>
<accession>A0A8E0RUZ5</accession>
<reference evidence="10" key="1">
    <citation type="submission" date="2019-05" db="EMBL/GenBank/DDBJ databases">
        <title>Annotation for the trematode Fasciolopsis buski.</title>
        <authorList>
            <person name="Choi Y.-J."/>
        </authorList>
    </citation>
    <scope>NUCLEOTIDE SEQUENCE</scope>
    <source>
        <strain evidence="10">HT</strain>
        <tissue evidence="10">Whole worm</tissue>
    </source>
</reference>
<dbReference type="Pfam" id="PF00735">
    <property type="entry name" value="Septin"/>
    <property type="match status" value="1"/>
</dbReference>